<dbReference type="AlphaFoldDB" id="A0A8J5KQJ7"/>
<proteinExistence type="predicted"/>
<dbReference type="PANTHER" id="PTHR31052">
    <property type="entry name" value="COBRA-LIKE PROTEIN 7"/>
    <property type="match status" value="1"/>
</dbReference>
<evidence type="ECO:0000313" key="1">
    <source>
        <dbReference type="EMBL" id="KAG6487969.1"/>
    </source>
</evidence>
<keyword evidence="2" id="KW-1185">Reference proteome</keyword>
<organism evidence="1 2">
    <name type="scientific">Zingiber officinale</name>
    <name type="common">Ginger</name>
    <name type="synonym">Amomum zingiber</name>
    <dbReference type="NCBI Taxonomy" id="94328"/>
    <lineage>
        <taxon>Eukaryota</taxon>
        <taxon>Viridiplantae</taxon>
        <taxon>Streptophyta</taxon>
        <taxon>Embryophyta</taxon>
        <taxon>Tracheophyta</taxon>
        <taxon>Spermatophyta</taxon>
        <taxon>Magnoliopsida</taxon>
        <taxon>Liliopsida</taxon>
        <taxon>Zingiberales</taxon>
        <taxon>Zingiberaceae</taxon>
        <taxon>Zingiber</taxon>
    </lineage>
</organism>
<comment type="caution">
    <text evidence="1">The sequence shown here is derived from an EMBL/GenBank/DDBJ whole genome shotgun (WGS) entry which is preliminary data.</text>
</comment>
<dbReference type="PANTHER" id="PTHR31052:SF3">
    <property type="entry name" value="COBRA-LIKE PROTEIN 7"/>
    <property type="match status" value="1"/>
</dbReference>
<accession>A0A8J5KQJ7</accession>
<dbReference type="Proteomes" id="UP000734854">
    <property type="component" value="Unassembled WGS sequence"/>
</dbReference>
<sequence>MDCSRSRPPILWERIRPFTSNTADQHYSLRATATVLNHCTANLVAWTLLVLFRHRELLVSVDGGVLANASNSVLPYNTTLDANVTAFSG</sequence>
<gene>
    <name evidence="1" type="ORF">ZIOFF_056727</name>
</gene>
<name>A0A8J5KQJ7_ZINOF</name>
<protein>
    <submittedName>
        <fullName evidence="1">Uncharacterized protein</fullName>
    </submittedName>
</protein>
<evidence type="ECO:0000313" key="2">
    <source>
        <dbReference type="Proteomes" id="UP000734854"/>
    </source>
</evidence>
<dbReference type="EMBL" id="JACMSC010000015">
    <property type="protein sequence ID" value="KAG6487969.1"/>
    <property type="molecule type" value="Genomic_DNA"/>
</dbReference>
<reference evidence="1 2" key="1">
    <citation type="submission" date="2020-08" db="EMBL/GenBank/DDBJ databases">
        <title>Plant Genome Project.</title>
        <authorList>
            <person name="Zhang R.-G."/>
        </authorList>
    </citation>
    <scope>NUCLEOTIDE SEQUENCE [LARGE SCALE GENOMIC DNA]</scope>
    <source>
        <tissue evidence="1">Rhizome</tissue>
    </source>
</reference>